<gene>
    <name evidence="1" type="ORF">ERS852448_02201</name>
</gene>
<dbReference type="Proteomes" id="UP000095492">
    <property type="component" value="Unassembled WGS sequence"/>
</dbReference>
<dbReference type="AlphaFoldDB" id="A0A173URL9"/>
<sequence>MFDFVVSKDYKKMMQENQIELTDWEKATLIYNHPSARYIEKMWELLALKKQTEDEYV</sequence>
<name>A0A173URL9_EUBRA</name>
<evidence type="ECO:0000313" key="2">
    <source>
        <dbReference type="Proteomes" id="UP000095492"/>
    </source>
</evidence>
<reference evidence="1 2" key="1">
    <citation type="submission" date="2015-09" db="EMBL/GenBank/DDBJ databases">
        <authorList>
            <consortium name="Pathogen Informatics"/>
        </authorList>
    </citation>
    <scope>NUCLEOTIDE SEQUENCE [LARGE SCALE GENOMIC DNA]</scope>
    <source>
        <strain evidence="1 2">2789STDY5608891</strain>
    </source>
</reference>
<accession>A0A173URL9</accession>
<protein>
    <submittedName>
        <fullName evidence="1">Uncharacterized protein</fullName>
    </submittedName>
</protein>
<evidence type="ECO:0000313" key="1">
    <source>
        <dbReference type="EMBL" id="CUN17080.1"/>
    </source>
</evidence>
<proteinExistence type="predicted"/>
<dbReference type="EMBL" id="CYYA01000015">
    <property type="protein sequence ID" value="CUN17080.1"/>
    <property type="molecule type" value="Genomic_DNA"/>
</dbReference>
<dbReference type="STRING" id="39490.ERS852448_02201"/>
<organism evidence="1 2">
    <name type="scientific">Eubacterium ramulus</name>
    <dbReference type="NCBI Taxonomy" id="39490"/>
    <lineage>
        <taxon>Bacteria</taxon>
        <taxon>Bacillati</taxon>
        <taxon>Bacillota</taxon>
        <taxon>Clostridia</taxon>
        <taxon>Eubacteriales</taxon>
        <taxon>Eubacteriaceae</taxon>
        <taxon>Eubacterium</taxon>
    </lineage>
</organism>